<evidence type="ECO:0000313" key="3">
    <source>
        <dbReference type="Proteomes" id="UP000887568"/>
    </source>
</evidence>
<dbReference type="OMA" id="IDYAGMN"/>
<dbReference type="Gene3D" id="3.20.20.190">
    <property type="entry name" value="Phosphatidylinositol (PI) phosphodiesterase"/>
    <property type="match status" value="1"/>
</dbReference>
<evidence type="ECO:0000313" key="2">
    <source>
        <dbReference type="EnsemblMetazoa" id="XP_038071981.1"/>
    </source>
</evidence>
<dbReference type="SMART" id="SM00148">
    <property type="entry name" value="PLCXc"/>
    <property type="match status" value="1"/>
</dbReference>
<dbReference type="GO" id="GO:0008081">
    <property type="term" value="F:phosphoric diester hydrolase activity"/>
    <property type="evidence" value="ECO:0007669"/>
    <property type="project" value="InterPro"/>
</dbReference>
<dbReference type="InterPro" id="IPR000909">
    <property type="entry name" value="PLipase_C_PInositol-sp_X_dom"/>
</dbReference>
<dbReference type="EnsemblMetazoa" id="XM_038216053.1">
    <property type="protein sequence ID" value="XP_038071981.1"/>
    <property type="gene ID" value="LOC119740678"/>
</dbReference>
<dbReference type="PANTHER" id="PTHR13593:SF113">
    <property type="entry name" value="SI:DKEY-266F7.9"/>
    <property type="match status" value="1"/>
</dbReference>
<protein>
    <recommendedName>
        <fullName evidence="1">Phosphatidylinositol-specific phospholipase C X domain-containing protein</fullName>
    </recommendedName>
</protein>
<dbReference type="GeneID" id="119740678"/>
<dbReference type="PANTHER" id="PTHR13593">
    <property type="match status" value="1"/>
</dbReference>
<dbReference type="InterPro" id="IPR017946">
    <property type="entry name" value="PLC-like_Pdiesterase_TIM-brl"/>
</dbReference>
<dbReference type="Pfam" id="PF00388">
    <property type="entry name" value="PI-PLC-X"/>
    <property type="match status" value="1"/>
</dbReference>
<dbReference type="PROSITE" id="PS50007">
    <property type="entry name" value="PIPLC_X_DOMAIN"/>
    <property type="match status" value="1"/>
</dbReference>
<organism evidence="2 3">
    <name type="scientific">Patiria miniata</name>
    <name type="common">Bat star</name>
    <name type="synonym">Asterina miniata</name>
    <dbReference type="NCBI Taxonomy" id="46514"/>
    <lineage>
        <taxon>Eukaryota</taxon>
        <taxon>Metazoa</taxon>
        <taxon>Echinodermata</taxon>
        <taxon>Eleutherozoa</taxon>
        <taxon>Asterozoa</taxon>
        <taxon>Asteroidea</taxon>
        <taxon>Valvatacea</taxon>
        <taxon>Valvatida</taxon>
        <taxon>Asterinidae</taxon>
        <taxon>Patiria</taxon>
    </lineage>
</organism>
<dbReference type="InterPro" id="IPR051057">
    <property type="entry name" value="PI-PLC_domain"/>
</dbReference>
<dbReference type="OrthoDB" id="1046782at2759"/>
<reference evidence="2" key="1">
    <citation type="submission" date="2022-11" db="UniProtKB">
        <authorList>
            <consortium name="EnsemblMetazoa"/>
        </authorList>
    </citation>
    <scope>IDENTIFICATION</scope>
</reference>
<dbReference type="RefSeq" id="XP_038071981.1">
    <property type="nucleotide sequence ID" value="XM_038216053.1"/>
</dbReference>
<dbReference type="Proteomes" id="UP000887568">
    <property type="component" value="Unplaced"/>
</dbReference>
<feature type="domain" description="Phosphatidylinositol-specific phospholipase C X" evidence="1">
    <location>
        <begin position="36"/>
        <end position="172"/>
    </location>
</feature>
<evidence type="ECO:0000259" key="1">
    <source>
        <dbReference type="SMART" id="SM00148"/>
    </source>
</evidence>
<proteinExistence type="predicted"/>
<dbReference type="CDD" id="cd08586">
    <property type="entry name" value="PI-PLCc_BcPLC_like"/>
    <property type="match status" value="1"/>
</dbReference>
<dbReference type="SUPFAM" id="SSF51695">
    <property type="entry name" value="PLC-like phosphodiesterases"/>
    <property type="match status" value="1"/>
</dbReference>
<name>A0A914B6Z8_PATMI</name>
<sequence length="286" mass="32384">MGTCIGCPCHENGGNPTSDRSGDLSNWMSALSDDISTTNLALPGTHESMCLYGGCILQCQKWSLTRQYEAGIRFVDIRCRHIDNELLIYHSSVYQNANFDNVLDDTFTFLDAHSQEAVFMRVRAEYLPEHNTKLFPEAVQMLVDRYPSEKFWSGQEFPNMGDVRGKVVVLRDYLGPATFGLPYTYLDIEDMYDVGTLLPKDIDRKWGSVRRHLEKALQGPRTTMYLTYCSGTGVLAWPFTVAHKINKRLGVFLDTPSGKRRLGIIAMDFPRSKLIGKITDSNFEVV</sequence>
<keyword evidence="3" id="KW-1185">Reference proteome</keyword>
<dbReference type="AlphaFoldDB" id="A0A914B6Z8"/>
<dbReference type="GO" id="GO:0006629">
    <property type="term" value="P:lipid metabolic process"/>
    <property type="evidence" value="ECO:0007669"/>
    <property type="project" value="InterPro"/>
</dbReference>
<accession>A0A914B6Z8</accession>